<evidence type="ECO:0000313" key="2">
    <source>
        <dbReference type="Proteomes" id="UP000077069"/>
    </source>
</evidence>
<reference evidence="1 2" key="1">
    <citation type="submission" date="2016-05" db="EMBL/GenBank/DDBJ databases">
        <title>Comparative analysis of secretome profiles of manganese(II)-oxidizing ascomycete fungi.</title>
        <authorList>
            <consortium name="DOE Joint Genome Institute"/>
            <person name="Zeiner C.A."/>
            <person name="Purvine S.O."/>
            <person name="Zink E.M."/>
            <person name="Wu S."/>
            <person name="Pasa-Tolic L."/>
            <person name="Chaput D.L."/>
            <person name="Haridas S."/>
            <person name="Grigoriev I.V."/>
            <person name="Santelli C.M."/>
            <person name="Hansel C.M."/>
        </authorList>
    </citation>
    <scope>NUCLEOTIDE SEQUENCE [LARGE SCALE GENOMIC DNA]</scope>
    <source>
        <strain evidence="1 2">AP3s5-JAC2a</strain>
    </source>
</reference>
<protein>
    <submittedName>
        <fullName evidence="1">Uncharacterized protein</fullName>
    </submittedName>
</protein>
<name>A0A177CGJ0_9PLEO</name>
<keyword evidence="2" id="KW-1185">Reference proteome</keyword>
<dbReference type="AlphaFoldDB" id="A0A177CGJ0"/>
<accession>A0A177CGJ0</accession>
<gene>
    <name evidence="1" type="ORF">CC84DRAFT_1163025</name>
</gene>
<dbReference type="EMBL" id="KV441551">
    <property type="protein sequence ID" value="OAG06695.1"/>
    <property type="molecule type" value="Genomic_DNA"/>
</dbReference>
<proteinExistence type="predicted"/>
<sequence>MCTVTNPADRFYNDRTAQEQQKRIGMLLPNVVHTQTTPINYAACLHHPVTYLFSANDAALGWRCRNRWWRRSGS</sequence>
<organism evidence="1 2">
    <name type="scientific">Paraphaeosphaeria sporulosa</name>
    <dbReference type="NCBI Taxonomy" id="1460663"/>
    <lineage>
        <taxon>Eukaryota</taxon>
        <taxon>Fungi</taxon>
        <taxon>Dikarya</taxon>
        <taxon>Ascomycota</taxon>
        <taxon>Pezizomycotina</taxon>
        <taxon>Dothideomycetes</taxon>
        <taxon>Pleosporomycetidae</taxon>
        <taxon>Pleosporales</taxon>
        <taxon>Massarineae</taxon>
        <taxon>Didymosphaeriaceae</taxon>
        <taxon>Paraphaeosphaeria</taxon>
    </lineage>
</organism>
<evidence type="ECO:0000313" key="1">
    <source>
        <dbReference type="EMBL" id="OAG06695.1"/>
    </source>
</evidence>
<dbReference type="InParanoid" id="A0A177CGJ0"/>
<dbReference type="Proteomes" id="UP000077069">
    <property type="component" value="Unassembled WGS sequence"/>
</dbReference>
<dbReference type="RefSeq" id="XP_018037060.1">
    <property type="nucleotide sequence ID" value="XM_018178155.1"/>
</dbReference>
<dbReference type="OrthoDB" id="408373at2759"/>
<dbReference type="GeneID" id="28761641"/>